<dbReference type="PANTHER" id="PTHR36112">
    <property type="entry name" value="RIBOSOMAL RNA SMALL SUBUNIT METHYLTRANSFERASE J"/>
    <property type="match status" value="1"/>
</dbReference>
<dbReference type="InterPro" id="IPR007536">
    <property type="entry name" value="16SrRNA_methylTrfase_J"/>
</dbReference>
<dbReference type="KEGG" id="bko:CKF48_19420"/>
<dbReference type="Gene3D" id="3.40.50.150">
    <property type="entry name" value="Vaccinia Virus protein VP39"/>
    <property type="match status" value="1"/>
</dbReference>
<name>A0A248TM32_9BACI</name>
<dbReference type="OrthoDB" id="1653798at2"/>
<dbReference type="PANTHER" id="PTHR36112:SF1">
    <property type="entry name" value="RIBOSOMAL RNA SMALL SUBUNIT METHYLTRANSFERASE J"/>
    <property type="match status" value="1"/>
</dbReference>
<dbReference type="Proteomes" id="UP000215137">
    <property type="component" value="Chromosome"/>
</dbReference>
<evidence type="ECO:0000313" key="2">
    <source>
        <dbReference type="Proteomes" id="UP000215137"/>
    </source>
</evidence>
<reference evidence="1 2" key="1">
    <citation type="submission" date="2017-08" db="EMBL/GenBank/DDBJ databases">
        <title>Complete Genome Sequence of Bacillus kochii Oregon-R-modENCODE STRAIN BDGP4, isolated from Drosophila melanogaster gut.</title>
        <authorList>
            <person name="Wan K.H."/>
            <person name="Yu C."/>
            <person name="Park S."/>
            <person name="Hammonds A.S."/>
            <person name="Booth B.W."/>
            <person name="Celniker S.E."/>
        </authorList>
    </citation>
    <scope>NUCLEOTIDE SEQUENCE [LARGE SCALE GENOMIC DNA]</scope>
    <source>
        <strain evidence="1 2">BDGP4</strain>
    </source>
</reference>
<evidence type="ECO:0000313" key="1">
    <source>
        <dbReference type="EMBL" id="ASV69288.1"/>
    </source>
</evidence>
<dbReference type="GO" id="GO:0008990">
    <property type="term" value="F:rRNA (guanine-N2-)-methyltransferase activity"/>
    <property type="evidence" value="ECO:0007669"/>
    <property type="project" value="InterPro"/>
</dbReference>
<dbReference type="Pfam" id="PF04445">
    <property type="entry name" value="SAM_MT"/>
    <property type="match status" value="1"/>
</dbReference>
<proteinExistence type="predicted"/>
<gene>
    <name evidence="1" type="ORF">CKF48_19420</name>
</gene>
<sequence length="258" mass="29498">MFVTTSARTNPDETNKAKQVARTLNLPFIHRRKRTIKSMVNQYETNGIVVGKERMELYKVGEESPFFFHPSSAMFRLKRLQKGEHDPFIEICQLKAGSTFLDCTLGLASDSIVASYAVGETGKVIGLEASKVIAYFVGQGLKEWPNDNVIMKGSMERIEVVHDLAINYLKSVPDASFECVYIDPMFETTIKESPNINALHSITYKGDLTEDMIIEAKRVSKERVVLKDHFRSERFQAFAFQQIKRKSAKFHYGVWEKR</sequence>
<dbReference type="EMBL" id="CP022983">
    <property type="protein sequence ID" value="ASV69288.1"/>
    <property type="molecule type" value="Genomic_DNA"/>
</dbReference>
<dbReference type="RefSeq" id="WP_095372851.1">
    <property type="nucleotide sequence ID" value="NZ_CP022983.1"/>
</dbReference>
<dbReference type="AlphaFoldDB" id="A0A248TM32"/>
<evidence type="ECO:0008006" key="3">
    <source>
        <dbReference type="Google" id="ProtNLM"/>
    </source>
</evidence>
<protein>
    <recommendedName>
        <fullName evidence="3">Protein-L-IsoD(D-D) O-methyltransferase</fullName>
    </recommendedName>
</protein>
<dbReference type="SUPFAM" id="SSF53335">
    <property type="entry name" value="S-adenosyl-L-methionine-dependent methyltransferases"/>
    <property type="match status" value="1"/>
</dbReference>
<dbReference type="InterPro" id="IPR029063">
    <property type="entry name" value="SAM-dependent_MTases_sf"/>
</dbReference>
<keyword evidence="2" id="KW-1185">Reference proteome</keyword>
<accession>A0A248TM32</accession>
<organism evidence="1 2">
    <name type="scientific">Cytobacillus kochii</name>
    <dbReference type="NCBI Taxonomy" id="859143"/>
    <lineage>
        <taxon>Bacteria</taxon>
        <taxon>Bacillati</taxon>
        <taxon>Bacillota</taxon>
        <taxon>Bacilli</taxon>
        <taxon>Bacillales</taxon>
        <taxon>Bacillaceae</taxon>
        <taxon>Cytobacillus</taxon>
    </lineage>
</organism>